<dbReference type="Pfam" id="PF08950">
    <property type="entry name" value="DUF1861"/>
    <property type="match status" value="1"/>
</dbReference>
<dbReference type="Gene3D" id="2.115.10.20">
    <property type="entry name" value="Glycosyl hydrolase domain, family 43"/>
    <property type="match status" value="1"/>
</dbReference>
<evidence type="ECO:0000313" key="1">
    <source>
        <dbReference type="EMBL" id="OGZ62491.1"/>
    </source>
</evidence>
<dbReference type="STRING" id="1802165.A3F94_01770"/>
<comment type="caution">
    <text evidence="1">The sequence shown here is derived from an EMBL/GenBank/DDBJ whole genome shotgun (WGS) entry which is preliminary data.</text>
</comment>
<dbReference type="InterPro" id="IPR023296">
    <property type="entry name" value="Glyco_hydro_beta-prop_sf"/>
</dbReference>
<dbReference type="SUPFAM" id="SSF75005">
    <property type="entry name" value="Arabinanase/levansucrase/invertase"/>
    <property type="match status" value="1"/>
</dbReference>
<dbReference type="PANTHER" id="PTHR37036:SF2">
    <property type="entry name" value="DUF1861 FAMILY PROTEIN"/>
    <property type="match status" value="1"/>
</dbReference>
<dbReference type="InterPro" id="IPR015045">
    <property type="entry name" value="MPT-1-like_LmxM"/>
</dbReference>
<organism evidence="1 2">
    <name type="scientific">Candidatus Spechtbacteria bacterium RIFCSPLOWO2_12_FULL_38_22</name>
    <dbReference type="NCBI Taxonomy" id="1802165"/>
    <lineage>
        <taxon>Bacteria</taxon>
        <taxon>Candidatus Spechtiibacteriota</taxon>
    </lineage>
</organism>
<reference evidence="1 2" key="1">
    <citation type="journal article" date="2016" name="Nat. Commun.">
        <title>Thousands of microbial genomes shed light on interconnected biogeochemical processes in an aquifer system.</title>
        <authorList>
            <person name="Anantharaman K."/>
            <person name="Brown C.T."/>
            <person name="Hug L.A."/>
            <person name="Sharon I."/>
            <person name="Castelle C.J."/>
            <person name="Probst A.J."/>
            <person name="Thomas B.C."/>
            <person name="Singh A."/>
            <person name="Wilkins M.J."/>
            <person name="Karaoz U."/>
            <person name="Brodie E.L."/>
            <person name="Williams K.H."/>
            <person name="Hubbard S.S."/>
            <person name="Banfield J.F."/>
        </authorList>
    </citation>
    <scope>NUCLEOTIDE SEQUENCE [LARGE SCALE GENOMIC DNA]</scope>
</reference>
<evidence type="ECO:0000313" key="2">
    <source>
        <dbReference type="Proteomes" id="UP000176770"/>
    </source>
</evidence>
<dbReference type="AlphaFoldDB" id="A0A1G2HJU6"/>
<dbReference type="EMBL" id="MHOK01000001">
    <property type="protein sequence ID" value="OGZ62491.1"/>
    <property type="molecule type" value="Genomic_DNA"/>
</dbReference>
<name>A0A1G2HJU6_9BACT</name>
<sequence length="336" mass="36815">MVQNVEKKGGSPPNCAELLQRFEKKEALHSGKKLRFSGVDEHDVYNISAPFHIGNATVIAGRVEAREARSDSRVIFFEEKNGIWTPTNGAPILRLEDGFATHIGDETIFGGVEVYPDPATINSHDVDYRSRSVGYRTVFYRGHDLSSLQKFAVGPDMMKDIRLMPLVNGRIGVFTRPQGGSSGKGKIGYIELQRLEEMNADNILSARVIENQFAPEEWGGANELHPLPDGMIGVIGHIAYQDAKGGLHYHAMSFVYDPKTHCASPIEIIATRKNFPAGDAKASELADVIFPGGLVRHGDDTATLYVGLSDAEAGSIILPDPFGSLRQLDEIYHEQA</sequence>
<dbReference type="PANTHER" id="PTHR37036">
    <property type="match status" value="1"/>
</dbReference>
<gene>
    <name evidence="1" type="ORF">A3F94_01770</name>
</gene>
<evidence type="ECO:0008006" key="3">
    <source>
        <dbReference type="Google" id="ProtNLM"/>
    </source>
</evidence>
<accession>A0A1G2HJU6</accession>
<dbReference type="Proteomes" id="UP000176770">
    <property type="component" value="Unassembled WGS sequence"/>
</dbReference>
<proteinExistence type="predicted"/>
<protein>
    <recommendedName>
        <fullName evidence="3">DUF1861 domain-containing protein</fullName>
    </recommendedName>
</protein>